<comment type="caution">
    <text evidence="1">The sequence shown here is derived from an EMBL/GenBank/DDBJ whole genome shotgun (WGS) entry which is preliminary data.</text>
</comment>
<name>A0ABP0I5P5_9DINO</name>
<proteinExistence type="predicted"/>
<keyword evidence="2" id="KW-1185">Reference proteome</keyword>
<organism evidence="1 2">
    <name type="scientific">Durusdinium trenchii</name>
    <dbReference type="NCBI Taxonomy" id="1381693"/>
    <lineage>
        <taxon>Eukaryota</taxon>
        <taxon>Sar</taxon>
        <taxon>Alveolata</taxon>
        <taxon>Dinophyceae</taxon>
        <taxon>Suessiales</taxon>
        <taxon>Symbiodiniaceae</taxon>
        <taxon>Durusdinium</taxon>
    </lineage>
</organism>
<gene>
    <name evidence="1" type="ORF">CCMP2556_LOCUS5046</name>
</gene>
<reference evidence="1 2" key="1">
    <citation type="submission" date="2024-02" db="EMBL/GenBank/DDBJ databases">
        <authorList>
            <person name="Chen Y."/>
            <person name="Shah S."/>
            <person name="Dougan E. K."/>
            <person name="Thang M."/>
            <person name="Chan C."/>
        </authorList>
    </citation>
    <scope>NUCLEOTIDE SEQUENCE [LARGE SCALE GENOMIC DNA]</scope>
</reference>
<sequence length="134" mass="15228">DSADGGCHIILPDNRVVAVESQLSRRLVDELLGNAPKLQLMVPPERAKSKGDEVYLGESQKSPRKMRNPWYLPPKVWYSGEMGKDPNEDLGLGFPYDTYLGEVRPKRAQEEEPPTFEKDISAFLETTKKHFQAR</sequence>
<feature type="non-terminal residue" evidence="1">
    <location>
        <position position="1"/>
    </location>
</feature>
<protein>
    <submittedName>
        <fullName evidence="1">Uncharacterized protein</fullName>
    </submittedName>
</protein>
<evidence type="ECO:0000313" key="1">
    <source>
        <dbReference type="EMBL" id="CAK8997915.1"/>
    </source>
</evidence>
<dbReference type="Proteomes" id="UP001642484">
    <property type="component" value="Unassembled WGS sequence"/>
</dbReference>
<evidence type="ECO:0000313" key="2">
    <source>
        <dbReference type="Proteomes" id="UP001642484"/>
    </source>
</evidence>
<dbReference type="EMBL" id="CAXAMN010002125">
    <property type="protein sequence ID" value="CAK8997915.1"/>
    <property type="molecule type" value="Genomic_DNA"/>
</dbReference>
<accession>A0ABP0I5P5</accession>